<sequence length="152" mass="17481">MKEQQFPIASIKSLLKKKGWIEIPSSGVSMYPLIKQGDICRFIPLDSKSKLKKSEIILFVCEDGRLIGHRYYRTFVENGVSYYVFKGDTNVFPDPPVEGSQLIGKLVLIKKKKFRINPQGSFSQLWGSIVFAFPLVPRYCKKYLSLKSRLRV</sequence>
<gene>
    <name evidence="1" type="ORF">ACFOU2_15520</name>
</gene>
<comment type="caution">
    <text evidence="1">The sequence shown here is derived from an EMBL/GenBank/DDBJ whole genome shotgun (WGS) entry which is preliminary data.</text>
</comment>
<evidence type="ECO:0000313" key="1">
    <source>
        <dbReference type="EMBL" id="MFC3884799.1"/>
    </source>
</evidence>
<evidence type="ECO:0008006" key="3">
    <source>
        <dbReference type="Google" id="ProtNLM"/>
    </source>
</evidence>
<organism evidence="1 2">
    <name type="scientific">Bacillus songklensis</name>
    <dbReference type="NCBI Taxonomy" id="1069116"/>
    <lineage>
        <taxon>Bacteria</taxon>
        <taxon>Bacillati</taxon>
        <taxon>Bacillota</taxon>
        <taxon>Bacilli</taxon>
        <taxon>Bacillales</taxon>
        <taxon>Bacillaceae</taxon>
        <taxon>Bacillus</taxon>
    </lineage>
</organism>
<proteinExistence type="predicted"/>
<protein>
    <recommendedName>
        <fullName evidence="3">Signal peptidase I</fullName>
    </recommendedName>
</protein>
<keyword evidence="2" id="KW-1185">Reference proteome</keyword>
<evidence type="ECO:0000313" key="2">
    <source>
        <dbReference type="Proteomes" id="UP001595752"/>
    </source>
</evidence>
<dbReference type="CDD" id="cd06462">
    <property type="entry name" value="Peptidase_S24_S26"/>
    <property type="match status" value="1"/>
</dbReference>
<reference evidence="2" key="1">
    <citation type="journal article" date="2019" name="Int. J. Syst. Evol. Microbiol.">
        <title>The Global Catalogue of Microorganisms (GCM) 10K type strain sequencing project: providing services to taxonomists for standard genome sequencing and annotation.</title>
        <authorList>
            <consortium name="The Broad Institute Genomics Platform"/>
            <consortium name="The Broad Institute Genome Sequencing Center for Infectious Disease"/>
            <person name="Wu L."/>
            <person name="Ma J."/>
        </authorList>
    </citation>
    <scope>NUCLEOTIDE SEQUENCE [LARGE SCALE GENOMIC DNA]</scope>
    <source>
        <strain evidence="2">CCUG 61889</strain>
    </source>
</reference>
<name>A0ABV8B5J2_9BACI</name>
<dbReference type="Proteomes" id="UP001595752">
    <property type="component" value="Unassembled WGS sequence"/>
</dbReference>
<dbReference type="RefSeq" id="WP_377916622.1">
    <property type="nucleotide sequence ID" value="NZ_JBHRZT010000067.1"/>
</dbReference>
<dbReference type="EMBL" id="JBHRZT010000067">
    <property type="protein sequence ID" value="MFC3884799.1"/>
    <property type="molecule type" value="Genomic_DNA"/>
</dbReference>
<accession>A0ABV8B5J2</accession>